<dbReference type="Proteomes" id="UP000095287">
    <property type="component" value="Unplaced"/>
</dbReference>
<evidence type="ECO:0000313" key="1">
    <source>
        <dbReference type="Proteomes" id="UP000095287"/>
    </source>
</evidence>
<evidence type="ECO:0000313" key="2">
    <source>
        <dbReference type="WBParaSite" id="L893_g5113.t1"/>
    </source>
</evidence>
<sequence length="198" mass="22261">MREINISKKYLNLTRKAEATRSTLACTIRCTFMAAQGPEARLRIPRSHWWTAYRGADRSSPGKQSDLHSAALLGAGRDHPPLLPPVSFRIHPSVLETNSFANYGAPRPQLSAKSDTSVPGRPPMSLWDTQIIGGSGTLRELGSEDQDLKGKYRYSLFCLCRGCGRLERPRTFGQLFWTIHRTQAEMFNMTTVKSFDLF</sequence>
<accession>A0A1I8AG10</accession>
<dbReference type="WBParaSite" id="L893_g5113.t1">
    <property type="protein sequence ID" value="L893_g5113.t1"/>
    <property type="gene ID" value="L893_g5113"/>
</dbReference>
<proteinExistence type="predicted"/>
<organism evidence="1 2">
    <name type="scientific">Steinernema glaseri</name>
    <dbReference type="NCBI Taxonomy" id="37863"/>
    <lineage>
        <taxon>Eukaryota</taxon>
        <taxon>Metazoa</taxon>
        <taxon>Ecdysozoa</taxon>
        <taxon>Nematoda</taxon>
        <taxon>Chromadorea</taxon>
        <taxon>Rhabditida</taxon>
        <taxon>Tylenchina</taxon>
        <taxon>Panagrolaimomorpha</taxon>
        <taxon>Strongyloidoidea</taxon>
        <taxon>Steinernematidae</taxon>
        <taxon>Steinernema</taxon>
    </lineage>
</organism>
<keyword evidence="1" id="KW-1185">Reference proteome</keyword>
<dbReference type="AlphaFoldDB" id="A0A1I8AG10"/>
<reference evidence="2" key="1">
    <citation type="submission" date="2016-11" db="UniProtKB">
        <authorList>
            <consortium name="WormBaseParasite"/>
        </authorList>
    </citation>
    <scope>IDENTIFICATION</scope>
</reference>
<protein>
    <submittedName>
        <fullName evidence="2">Uncharacterized protein</fullName>
    </submittedName>
</protein>
<name>A0A1I8AG10_9BILA</name>